<comment type="subcellular location">
    <subcellularLocation>
        <location evidence="1">Membrane</location>
        <topology evidence="1">Multi-pass membrane protein</topology>
    </subcellularLocation>
</comment>
<evidence type="ECO:0000256" key="2">
    <source>
        <dbReference type="ARBA" id="ARBA00022692"/>
    </source>
</evidence>
<keyword evidence="3 5" id="KW-1133">Transmembrane helix</keyword>
<accession>A0A6I6GNV2</accession>
<evidence type="ECO:0000256" key="3">
    <source>
        <dbReference type="ARBA" id="ARBA00022989"/>
    </source>
</evidence>
<protein>
    <submittedName>
        <fullName evidence="6">DoxX family membrane protein</fullName>
    </submittedName>
</protein>
<reference evidence="6 7" key="1">
    <citation type="submission" date="2019-11" db="EMBL/GenBank/DDBJ databases">
        <authorList>
            <person name="Im W.T."/>
        </authorList>
    </citation>
    <scope>NUCLEOTIDE SEQUENCE [LARGE SCALE GENOMIC DNA]</scope>
    <source>
        <strain evidence="6 7">SB-02</strain>
    </source>
</reference>
<keyword evidence="4 5" id="KW-0472">Membrane</keyword>
<feature type="transmembrane region" description="Helical" evidence="5">
    <location>
        <begin position="74"/>
        <end position="92"/>
    </location>
</feature>
<feature type="transmembrane region" description="Helical" evidence="5">
    <location>
        <begin position="51"/>
        <end position="69"/>
    </location>
</feature>
<evidence type="ECO:0000256" key="1">
    <source>
        <dbReference type="ARBA" id="ARBA00004141"/>
    </source>
</evidence>
<evidence type="ECO:0000313" key="6">
    <source>
        <dbReference type="EMBL" id="QGW26749.1"/>
    </source>
</evidence>
<evidence type="ECO:0000256" key="5">
    <source>
        <dbReference type="SAM" id="Phobius"/>
    </source>
</evidence>
<dbReference type="GO" id="GO:0016020">
    <property type="term" value="C:membrane"/>
    <property type="evidence" value="ECO:0007669"/>
    <property type="project" value="UniProtKB-SubCell"/>
</dbReference>
<dbReference type="Pfam" id="PF07681">
    <property type="entry name" value="DoxX"/>
    <property type="match status" value="1"/>
</dbReference>
<sequence length="126" mass="13920">MKKKILFVVSLLFGLLLINGGLNKFFNYMPVPPDMPAEVIKDGMALVEIEWLMPLIAVAEIVGGILILFARTRALGVLVVFPVMVGVLLTHIFTAPSGLPIALVIWVCLGWIIYENREKYLGLLKA</sequence>
<organism evidence="6 7">
    <name type="scientific">Phnomibacter ginsenosidimutans</name>
    <dbReference type="NCBI Taxonomy" id="2676868"/>
    <lineage>
        <taxon>Bacteria</taxon>
        <taxon>Pseudomonadati</taxon>
        <taxon>Bacteroidota</taxon>
        <taxon>Chitinophagia</taxon>
        <taxon>Chitinophagales</taxon>
        <taxon>Chitinophagaceae</taxon>
        <taxon>Phnomibacter</taxon>
    </lineage>
</organism>
<evidence type="ECO:0000313" key="7">
    <source>
        <dbReference type="Proteomes" id="UP000426027"/>
    </source>
</evidence>
<feature type="transmembrane region" description="Helical" evidence="5">
    <location>
        <begin position="98"/>
        <end position="114"/>
    </location>
</feature>
<dbReference type="InterPro" id="IPR032808">
    <property type="entry name" value="DoxX"/>
</dbReference>
<dbReference type="Proteomes" id="UP000426027">
    <property type="component" value="Chromosome"/>
</dbReference>
<proteinExistence type="predicted"/>
<keyword evidence="7" id="KW-1185">Reference proteome</keyword>
<gene>
    <name evidence="6" type="ORF">GLV81_00290</name>
</gene>
<name>A0A6I6GNV2_9BACT</name>
<dbReference type="KEGG" id="fls:GLV81_00290"/>
<dbReference type="EMBL" id="CP046566">
    <property type="protein sequence ID" value="QGW26749.1"/>
    <property type="molecule type" value="Genomic_DNA"/>
</dbReference>
<keyword evidence="2 5" id="KW-0812">Transmembrane</keyword>
<evidence type="ECO:0000256" key="4">
    <source>
        <dbReference type="ARBA" id="ARBA00023136"/>
    </source>
</evidence>
<dbReference type="RefSeq" id="WP_157475878.1">
    <property type="nucleotide sequence ID" value="NZ_CP046566.1"/>
</dbReference>
<dbReference type="AlphaFoldDB" id="A0A6I6GNV2"/>